<protein>
    <submittedName>
        <fullName evidence="2">Uncharacterized protein</fullName>
    </submittedName>
</protein>
<dbReference type="AlphaFoldDB" id="I0IEE2"/>
<proteinExistence type="predicted"/>
<accession>I0IEE2</accession>
<dbReference type="Proteomes" id="UP000007881">
    <property type="component" value="Chromosome"/>
</dbReference>
<organism evidence="2 3">
    <name type="scientific">Phycisphaera mikurensis (strain NBRC 102666 / KCTC 22515 / FYK2301M01)</name>
    <dbReference type="NCBI Taxonomy" id="1142394"/>
    <lineage>
        <taxon>Bacteria</taxon>
        <taxon>Pseudomonadati</taxon>
        <taxon>Planctomycetota</taxon>
        <taxon>Phycisphaerae</taxon>
        <taxon>Phycisphaerales</taxon>
        <taxon>Phycisphaeraceae</taxon>
        <taxon>Phycisphaera</taxon>
    </lineage>
</organism>
<keyword evidence="1" id="KW-1133">Transmembrane helix</keyword>
<evidence type="ECO:0000256" key="1">
    <source>
        <dbReference type="SAM" id="Phobius"/>
    </source>
</evidence>
<gene>
    <name evidence="2" type="ordered locus">PSMK_14710</name>
</gene>
<keyword evidence="1" id="KW-0812">Transmembrane</keyword>
<evidence type="ECO:0000313" key="3">
    <source>
        <dbReference type="Proteomes" id="UP000007881"/>
    </source>
</evidence>
<keyword evidence="1" id="KW-0472">Membrane</keyword>
<dbReference type="EMBL" id="AP012338">
    <property type="protein sequence ID" value="BAM03630.1"/>
    <property type="molecule type" value="Genomic_DNA"/>
</dbReference>
<sequence length="80" mass="8719">MRRRHHPRRSRRRWCVPAAALVLAAWFGFLSVDGGGIASPSDAVAAAAGVCWLAVAAVAASPLLRYLRHRRRFRTAILAG</sequence>
<evidence type="ECO:0000313" key="2">
    <source>
        <dbReference type="EMBL" id="BAM03630.1"/>
    </source>
</evidence>
<keyword evidence="3" id="KW-1185">Reference proteome</keyword>
<feature type="transmembrane region" description="Helical" evidence="1">
    <location>
        <begin position="44"/>
        <end position="64"/>
    </location>
</feature>
<name>I0IEE2_PHYMF</name>
<dbReference type="HOGENOM" id="CLU_2586680_0_0_0"/>
<dbReference type="KEGG" id="phm:PSMK_14710"/>
<reference evidence="2 3" key="1">
    <citation type="submission" date="2012-02" db="EMBL/GenBank/DDBJ databases">
        <title>Complete genome sequence of Phycisphaera mikurensis NBRC 102666.</title>
        <authorList>
            <person name="Ankai A."/>
            <person name="Hosoyama A."/>
            <person name="Terui Y."/>
            <person name="Sekine M."/>
            <person name="Fukai R."/>
            <person name="Kato Y."/>
            <person name="Nakamura S."/>
            <person name="Yamada-Narita S."/>
            <person name="Kawakoshi A."/>
            <person name="Fukunaga Y."/>
            <person name="Yamazaki S."/>
            <person name="Fujita N."/>
        </authorList>
    </citation>
    <scope>NUCLEOTIDE SEQUENCE [LARGE SCALE GENOMIC DNA]</scope>
    <source>
        <strain evidence="3">NBRC 102666 / KCTC 22515 / FYK2301M01</strain>
    </source>
</reference>